<evidence type="ECO:0000313" key="1">
    <source>
        <dbReference type="EMBL" id="GIY81850.1"/>
    </source>
</evidence>
<name>A0AAV4WG86_9ARAC</name>
<gene>
    <name evidence="1" type="ORF">CDAR_43011</name>
</gene>
<dbReference type="EMBL" id="BPLQ01014670">
    <property type="protein sequence ID" value="GIY81850.1"/>
    <property type="molecule type" value="Genomic_DNA"/>
</dbReference>
<organism evidence="1 2">
    <name type="scientific">Caerostris darwini</name>
    <dbReference type="NCBI Taxonomy" id="1538125"/>
    <lineage>
        <taxon>Eukaryota</taxon>
        <taxon>Metazoa</taxon>
        <taxon>Ecdysozoa</taxon>
        <taxon>Arthropoda</taxon>
        <taxon>Chelicerata</taxon>
        <taxon>Arachnida</taxon>
        <taxon>Araneae</taxon>
        <taxon>Araneomorphae</taxon>
        <taxon>Entelegynae</taxon>
        <taxon>Araneoidea</taxon>
        <taxon>Araneidae</taxon>
        <taxon>Caerostris</taxon>
    </lineage>
</organism>
<reference evidence="1 2" key="1">
    <citation type="submission" date="2021-06" db="EMBL/GenBank/DDBJ databases">
        <title>Caerostris darwini draft genome.</title>
        <authorList>
            <person name="Kono N."/>
            <person name="Arakawa K."/>
        </authorList>
    </citation>
    <scope>NUCLEOTIDE SEQUENCE [LARGE SCALE GENOMIC DNA]</scope>
</reference>
<protein>
    <submittedName>
        <fullName evidence="1">Uncharacterized protein</fullName>
    </submittedName>
</protein>
<accession>A0AAV4WG86</accession>
<dbReference type="Proteomes" id="UP001054837">
    <property type="component" value="Unassembled WGS sequence"/>
</dbReference>
<keyword evidence="2" id="KW-1185">Reference proteome</keyword>
<dbReference type="AlphaFoldDB" id="A0AAV4WG86"/>
<evidence type="ECO:0000313" key="2">
    <source>
        <dbReference type="Proteomes" id="UP001054837"/>
    </source>
</evidence>
<comment type="caution">
    <text evidence="1">The sequence shown here is derived from an EMBL/GenBank/DDBJ whole genome shotgun (WGS) entry which is preliminary data.</text>
</comment>
<sequence length="87" mass="9585">MAQQTIFIIIIGTDHYGKSHSDYSHAPPPHTHMERSLFLALLCAPGGELVVQVTGTAYHTFFGVSVNTALEFYGGFLDTTQMCIMIH</sequence>
<proteinExistence type="predicted"/>